<name>A0A292IHT8_9MOLU</name>
<dbReference type="Gene3D" id="3.60.21.10">
    <property type="match status" value="1"/>
</dbReference>
<dbReference type="NCBIfam" id="TIGR00040">
    <property type="entry name" value="yfcE"/>
    <property type="match status" value="1"/>
</dbReference>
<evidence type="ECO:0000259" key="3">
    <source>
        <dbReference type="Pfam" id="PF12850"/>
    </source>
</evidence>
<dbReference type="RefSeq" id="WP_343251128.1">
    <property type="nucleotide sequence ID" value="NZ_HG937516.1"/>
</dbReference>
<dbReference type="GO" id="GO:0046872">
    <property type="term" value="F:metal ion binding"/>
    <property type="evidence" value="ECO:0007669"/>
    <property type="project" value="UniProtKB-KW"/>
</dbReference>
<sequence>MKKVLSVSDTHGVNERWLKIIDLEKPDIILHSGDHCTEKKFMDGIATYWVAGNNDHLGNEIECFMIENMQFVLLHGHQCGSRWDNQRWKECLVAYVKKFKPNVMVYGHSHIQELDLIDNVITINPGSLQLPRNQENLPTYATFEVVDKKLANLKINFVSKKD</sequence>
<reference evidence="4 5" key="1">
    <citation type="journal article" date="2015" name="Clin. Infect. Dis.">
        <title>Genomic Investigations unmask Mycoplasma amphoriforme, a new respiratory pathogen.</title>
        <authorList>
            <person name="Gillespie S.H."/>
            <person name="Ling C.L."/>
            <person name="Oravcova K."/>
            <person name="Pinheiro M."/>
            <person name="Wells L."/>
            <person name="Bryant J.M."/>
            <person name="McHugh T.D."/>
            <person name="Bebear C."/>
            <person name="Webster D."/>
            <person name="Harris S.R."/>
            <person name="Seth-Smith H.M."/>
            <person name="Thomson N.R."/>
        </authorList>
    </citation>
    <scope>NUCLEOTIDE SEQUENCE [LARGE SCALE GENOMIC DNA]</scope>
    <source>
        <strain evidence="4 5">A39</strain>
    </source>
</reference>
<dbReference type="SUPFAM" id="SSF56300">
    <property type="entry name" value="Metallo-dependent phosphatases"/>
    <property type="match status" value="1"/>
</dbReference>
<dbReference type="EC" id="3.1.4.-" evidence="2"/>
<keyword evidence="5" id="KW-1185">Reference proteome</keyword>
<dbReference type="PANTHER" id="PTHR11124">
    <property type="entry name" value="VACUOLAR SORTING PROTEIN VPS29"/>
    <property type="match status" value="1"/>
</dbReference>
<feature type="domain" description="Calcineurin-like phosphoesterase" evidence="3">
    <location>
        <begin position="3"/>
        <end position="147"/>
    </location>
</feature>
<comment type="similarity">
    <text evidence="1 2">Belongs to the metallophosphoesterase superfamily. YfcE family.</text>
</comment>
<accession>A0A292IHT8</accession>
<organism evidence="4 5">
    <name type="scientific">Mycoplasma amphoriforme A39</name>
    <dbReference type="NCBI Taxonomy" id="572419"/>
    <lineage>
        <taxon>Bacteria</taxon>
        <taxon>Bacillati</taxon>
        <taxon>Mycoplasmatota</taxon>
        <taxon>Mollicutes</taxon>
        <taxon>Mycoplasmataceae</taxon>
        <taxon>Mycoplasma</taxon>
    </lineage>
</organism>
<gene>
    <name evidence="4" type="ORF">MAMA39_03890</name>
</gene>
<proteinExistence type="inferred from homology"/>
<dbReference type="Pfam" id="PF12850">
    <property type="entry name" value="Metallophos_2"/>
    <property type="match status" value="1"/>
</dbReference>
<evidence type="ECO:0000256" key="2">
    <source>
        <dbReference type="RuleBase" id="RU362039"/>
    </source>
</evidence>
<evidence type="ECO:0000256" key="1">
    <source>
        <dbReference type="ARBA" id="ARBA00008950"/>
    </source>
</evidence>
<comment type="cofactor">
    <cofactor evidence="2">
        <name>a divalent metal cation</name>
        <dbReference type="ChEBI" id="CHEBI:60240"/>
    </cofactor>
</comment>
<dbReference type="InterPro" id="IPR024654">
    <property type="entry name" value="Calcineurin-like_PHP_lpxH"/>
</dbReference>
<dbReference type="KEGG" id="mamp:MAMA39_03890"/>
<protein>
    <recommendedName>
        <fullName evidence="2">Phosphoesterase</fullName>
        <ecNumber evidence="2">3.1.4.-</ecNumber>
    </recommendedName>
</protein>
<dbReference type="EMBL" id="HG937516">
    <property type="protein sequence ID" value="CDN40509.1"/>
    <property type="molecule type" value="Genomic_DNA"/>
</dbReference>
<dbReference type="AlphaFoldDB" id="A0A292IHT8"/>
<evidence type="ECO:0000313" key="4">
    <source>
        <dbReference type="EMBL" id="CDN40509.1"/>
    </source>
</evidence>
<evidence type="ECO:0000313" key="5">
    <source>
        <dbReference type="Proteomes" id="UP000261764"/>
    </source>
</evidence>
<dbReference type="InterPro" id="IPR029052">
    <property type="entry name" value="Metallo-depent_PP-like"/>
</dbReference>
<dbReference type="GO" id="GO:0016787">
    <property type="term" value="F:hydrolase activity"/>
    <property type="evidence" value="ECO:0007669"/>
    <property type="project" value="UniProtKB-UniRule"/>
</dbReference>
<dbReference type="Proteomes" id="UP000261764">
    <property type="component" value="Chromosome I"/>
</dbReference>
<dbReference type="InterPro" id="IPR000979">
    <property type="entry name" value="Phosphodiesterase_MJ0936/Vps29"/>
</dbReference>
<keyword evidence="2" id="KW-0479">Metal-binding</keyword>